<dbReference type="AlphaFoldDB" id="G2YCD8"/>
<name>G2YCD8_BOTF4</name>
<dbReference type="HOGENOM" id="CLU_2589469_0_0_1"/>
<feature type="compositionally biased region" description="Polar residues" evidence="1">
    <location>
        <begin position="1"/>
        <end position="18"/>
    </location>
</feature>
<evidence type="ECO:0000313" key="2">
    <source>
        <dbReference type="EMBL" id="CCD49558.1"/>
    </source>
</evidence>
<gene>
    <name evidence="2" type="ORF">BofuT4_uP099350.1</name>
</gene>
<dbReference type="EMBL" id="FQ790316">
    <property type="protein sequence ID" value="CCD49558.1"/>
    <property type="molecule type" value="Genomic_DNA"/>
</dbReference>
<accession>G2YCD8</accession>
<reference evidence="3" key="1">
    <citation type="journal article" date="2011" name="PLoS Genet.">
        <title>Genomic analysis of the necrotrophic fungal pathogens Sclerotinia sclerotiorum and Botrytis cinerea.</title>
        <authorList>
            <person name="Amselem J."/>
            <person name="Cuomo C.A."/>
            <person name="van Kan J.A."/>
            <person name="Viaud M."/>
            <person name="Benito E.P."/>
            <person name="Couloux A."/>
            <person name="Coutinho P.M."/>
            <person name="de Vries R.P."/>
            <person name="Dyer P.S."/>
            <person name="Fillinger S."/>
            <person name="Fournier E."/>
            <person name="Gout L."/>
            <person name="Hahn M."/>
            <person name="Kohn L."/>
            <person name="Lapalu N."/>
            <person name="Plummer K.M."/>
            <person name="Pradier J.M."/>
            <person name="Quevillon E."/>
            <person name="Sharon A."/>
            <person name="Simon A."/>
            <person name="ten Have A."/>
            <person name="Tudzynski B."/>
            <person name="Tudzynski P."/>
            <person name="Wincker P."/>
            <person name="Andrew M."/>
            <person name="Anthouard V."/>
            <person name="Beever R.E."/>
            <person name="Beffa R."/>
            <person name="Benoit I."/>
            <person name="Bouzid O."/>
            <person name="Brault B."/>
            <person name="Chen Z."/>
            <person name="Choquer M."/>
            <person name="Collemare J."/>
            <person name="Cotton P."/>
            <person name="Danchin E.G."/>
            <person name="Da Silva C."/>
            <person name="Gautier A."/>
            <person name="Giraud C."/>
            <person name="Giraud T."/>
            <person name="Gonzalez C."/>
            <person name="Grossetete S."/>
            <person name="Guldener U."/>
            <person name="Henrissat B."/>
            <person name="Howlett B.J."/>
            <person name="Kodira C."/>
            <person name="Kretschmer M."/>
            <person name="Lappartient A."/>
            <person name="Leroch M."/>
            <person name="Levis C."/>
            <person name="Mauceli E."/>
            <person name="Neuveglise C."/>
            <person name="Oeser B."/>
            <person name="Pearson M."/>
            <person name="Poulain J."/>
            <person name="Poussereau N."/>
            <person name="Quesneville H."/>
            <person name="Rascle C."/>
            <person name="Schumacher J."/>
            <person name="Segurens B."/>
            <person name="Sexton A."/>
            <person name="Silva E."/>
            <person name="Sirven C."/>
            <person name="Soanes D.M."/>
            <person name="Talbot N.J."/>
            <person name="Templeton M."/>
            <person name="Yandava C."/>
            <person name="Yarden O."/>
            <person name="Zeng Q."/>
            <person name="Rollins J.A."/>
            <person name="Lebrun M.H."/>
            <person name="Dickman M."/>
        </authorList>
    </citation>
    <scope>NUCLEOTIDE SEQUENCE [LARGE SCALE GENOMIC DNA]</scope>
    <source>
        <strain evidence="3">T4</strain>
    </source>
</reference>
<evidence type="ECO:0000256" key="1">
    <source>
        <dbReference type="SAM" id="MobiDB-lite"/>
    </source>
</evidence>
<organism evidence="2 3">
    <name type="scientific">Botryotinia fuckeliana (strain T4)</name>
    <name type="common">Noble rot fungus</name>
    <name type="synonym">Botrytis cinerea</name>
    <dbReference type="NCBI Taxonomy" id="999810"/>
    <lineage>
        <taxon>Eukaryota</taxon>
        <taxon>Fungi</taxon>
        <taxon>Dikarya</taxon>
        <taxon>Ascomycota</taxon>
        <taxon>Pezizomycotina</taxon>
        <taxon>Leotiomycetes</taxon>
        <taxon>Helotiales</taxon>
        <taxon>Sclerotiniaceae</taxon>
        <taxon>Botrytis</taxon>
    </lineage>
</organism>
<dbReference type="Proteomes" id="UP000008177">
    <property type="component" value="Unplaced contigs"/>
</dbReference>
<dbReference type="InParanoid" id="G2YCD8"/>
<feature type="region of interest" description="Disordered" evidence="1">
    <location>
        <begin position="1"/>
        <end position="25"/>
    </location>
</feature>
<sequence length="80" mass="8834">MYSNPQSSLGETLIATQRQRGEKETSSMGIIVDENRLRHASPSDQVTQNLQGHSGSQQMCQSLPSQYLAWISSDAKAFYG</sequence>
<evidence type="ECO:0000313" key="3">
    <source>
        <dbReference type="Proteomes" id="UP000008177"/>
    </source>
</evidence>
<proteinExistence type="predicted"/>
<protein>
    <submittedName>
        <fullName evidence="2">Uncharacterized protein</fullName>
    </submittedName>
</protein>